<feature type="signal peptide" evidence="3">
    <location>
        <begin position="1"/>
        <end position="18"/>
    </location>
</feature>
<keyword evidence="3" id="KW-0732">Signal</keyword>
<proteinExistence type="predicted"/>
<gene>
    <name evidence="4" type="primary">Scol-LDLA</name>
</gene>
<comment type="caution">
    <text evidence="2">Lacks conserved residue(s) required for the propagation of feature annotation.</text>
</comment>
<reference evidence="4" key="1">
    <citation type="journal article" date="2018" name="Toxicon">
        <title>Venom-gland transcriptomics and venom proteomics of the giant Florida blue centipede, Scolopendra viridis.</title>
        <authorList>
            <person name="Ward M.J."/>
            <person name="Rokyta D.R."/>
        </authorList>
    </citation>
    <scope>NUCLEOTIDE SEQUENCE</scope>
    <source>
        <tissue evidence="4">Venom gland</tissue>
    </source>
</reference>
<dbReference type="InterPro" id="IPR002172">
    <property type="entry name" value="LDrepeatLR_classA_rpt"/>
</dbReference>
<dbReference type="CDD" id="cd00112">
    <property type="entry name" value="LDLa"/>
    <property type="match status" value="1"/>
</dbReference>
<dbReference type="InterPro" id="IPR023415">
    <property type="entry name" value="LDLR_class-A_CS"/>
</dbReference>
<evidence type="ECO:0000313" key="4">
    <source>
        <dbReference type="EMBL" id="MIC88931.1"/>
    </source>
</evidence>
<feature type="disulfide bond" evidence="2">
    <location>
        <begin position="53"/>
        <end position="68"/>
    </location>
</feature>
<evidence type="ECO:0000256" key="2">
    <source>
        <dbReference type="PROSITE-ProRule" id="PRU00124"/>
    </source>
</evidence>
<evidence type="ECO:0000256" key="3">
    <source>
        <dbReference type="SAM" id="SignalP"/>
    </source>
</evidence>
<accession>A0A4D5RA47</accession>
<dbReference type="InterPro" id="IPR036055">
    <property type="entry name" value="LDL_receptor-like_sf"/>
</dbReference>
<feature type="chain" id="PRO_5020026026" evidence="3">
    <location>
        <begin position="19"/>
        <end position="154"/>
    </location>
</feature>
<name>A0A4D5RA47_SCOVI</name>
<evidence type="ECO:0000256" key="1">
    <source>
        <dbReference type="ARBA" id="ARBA00023157"/>
    </source>
</evidence>
<dbReference type="Gene3D" id="4.10.400.10">
    <property type="entry name" value="Low-density Lipoprotein Receptor"/>
    <property type="match status" value="1"/>
</dbReference>
<dbReference type="Pfam" id="PF00057">
    <property type="entry name" value="Ldl_recept_a"/>
    <property type="match status" value="1"/>
</dbReference>
<dbReference type="SMART" id="SM00192">
    <property type="entry name" value="LDLa"/>
    <property type="match status" value="1"/>
</dbReference>
<organism evidence="4">
    <name type="scientific">Scolopendra viridis</name>
    <name type="common">Giant centipede</name>
    <dbReference type="NCBI Taxonomy" id="118503"/>
    <lineage>
        <taxon>Eukaryota</taxon>
        <taxon>Metazoa</taxon>
        <taxon>Ecdysozoa</taxon>
        <taxon>Arthropoda</taxon>
        <taxon>Myriapoda</taxon>
        <taxon>Chilopoda</taxon>
        <taxon>Pleurostigmophora</taxon>
        <taxon>Scolopendromorpha</taxon>
        <taxon>Scolopendridae</taxon>
        <taxon>Scolopendra</taxon>
    </lineage>
</organism>
<dbReference type="SUPFAM" id="SSF57424">
    <property type="entry name" value="LDL receptor-like module"/>
    <property type="match status" value="1"/>
</dbReference>
<sequence length="154" mass="17297">MNILNSSLFVLFCVCVCGAVERTQVQLFRCKGTEPFVCEGVHGLACVSPFSYCDGKPDCLDGEDERGCAPQEQRVSIRSFNTQNYQDYESRILPNFLMLQADFSDHHYNFLAAYLVTLVDFSTSSNDHVDDIIKYVTNSLGSYDKMIMSGSLDL</sequence>
<keyword evidence="1 2" id="KW-1015">Disulfide bond</keyword>
<dbReference type="AlphaFoldDB" id="A0A4D5RA47"/>
<dbReference type="PROSITE" id="PS01209">
    <property type="entry name" value="LDLRA_1"/>
    <property type="match status" value="1"/>
</dbReference>
<dbReference type="PROSITE" id="PS50068">
    <property type="entry name" value="LDLRA_2"/>
    <property type="match status" value="1"/>
</dbReference>
<protein>
    <submittedName>
        <fullName evidence="4">Scol-LDLA</fullName>
    </submittedName>
</protein>
<dbReference type="EMBL" id="GGNE01000390">
    <property type="protein sequence ID" value="MIC88931.1"/>
    <property type="molecule type" value="Transcribed_RNA"/>
</dbReference>